<feature type="domain" description="SET" evidence="4">
    <location>
        <begin position="241"/>
        <end position="531"/>
    </location>
</feature>
<dbReference type="GO" id="GO:0042051">
    <property type="term" value="P:compound eye photoreceptor development"/>
    <property type="evidence" value="ECO:0007669"/>
    <property type="project" value="TreeGrafter"/>
</dbReference>
<evidence type="ECO:0000259" key="4">
    <source>
        <dbReference type="PROSITE" id="PS50280"/>
    </source>
</evidence>
<dbReference type="InterPro" id="IPR044421">
    <property type="entry name" value="SMYD4_SET"/>
</dbReference>
<proteinExistence type="predicted"/>
<dbReference type="PANTHER" id="PTHR46165:SF7">
    <property type="entry name" value="SET AND MYND DOMAIN-CONTAINING PROTEIN 4"/>
    <property type="match status" value="1"/>
</dbReference>
<sequence>MSEENEGFFRRFHETVTRSMDDVGRNNFANLESDSKRVAYVWELPAVRNYNLADDLEKCQTIAKFPVAKDSETARNFKSEGNGAVQKGDWAKALHFYNQSLMHMPQKEAEELSILLANRSAALNHLERHEEALSDITRCLAYGYPKHLQYKVFERRARCLLVLKRNVEAIKAFKETLSALDDTKLDKDKKQKMRLDAQIMIEVLNKGHVLAGCPKDPEPVVKTPKPKLSGKNNSKYPAASEAIQIDFSEEKGRYATATRDITAGEILLVENPYSAVLLAEYSRTHCQDCFKKCPIPLTCPNCPNVVFCSEKCLDTALKTYHGYECPVLPLIWSSGCSITCQIALRMITQKNIGYIKNLKDLDVKPCGTYKTDDYKNVYHLVAHEEKRSKDDFLHRSQMAAFLVKMLEISGYFDDKPRTEPVKHEELKSMAISEKNAKDGAFIGGLVLKNLQILQFNAHEVFELQCPKPQVGKNVIKHEGKSVFLAGAIFPTLALFNHSCDPGVVRYFSGPTIVVRAVKNICKGQEVAENYGPIFTTVDKARRQAELRNQYWFDCSCEPCQQDWPKYDDMNETYMRFKCDSDRPCPNVVPVQHDCREFMVQCGLCQQYTNILKGLKSLQEGFVEIEVVLVVEVLEIVVIVVKSKMGIECGSKIEIKSVIGIGKKEQHRDQNSERYLNSNLLISTSDAQSMAKP</sequence>
<dbReference type="PROSITE" id="PS50280">
    <property type="entry name" value="SET"/>
    <property type="match status" value="1"/>
</dbReference>
<dbReference type="SUPFAM" id="SSF48452">
    <property type="entry name" value="TPR-like"/>
    <property type="match status" value="1"/>
</dbReference>
<dbReference type="GO" id="GO:0008276">
    <property type="term" value="F:protein methyltransferase activity"/>
    <property type="evidence" value="ECO:0007669"/>
    <property type="project" value="UniProtKB-ARBA"/>
</dbReference>
<dbReference type="InterPro" id="IPR046341">
    <property type="entry name" value="SET_dom_sf"/>
</dbReference>
<dbReference type="GO" id="GO:0032259">
    <property type="term" value="P:methylation"/>
    <property type="evidence" value="ECO:0007669"/>
    <property type="project" value="UniProtKB-KW"/>
</dbReference>
<organism evidence="5 6">
    <name type="scientific">Eumeta variegata</name>
    <name type="common">Bagworm moth</name>
    <name type="synonym">Eumeta japonica</name>
    <dbReference type="NCBI Taxonomy" id="151549"/>
    <lineage>
        <taxon>Eukaryota</taxon>
        <taxon>Metazoa</taxon>
        <taxon>Ecdysozoa</taxon>
        <taxon>Arthropoda</taxon>
        <taxon>Hexapoda</taxon>
        <taxon>Insecta</taxon>
        <taxon>Pterygota</taxon>
        <taxon>Neoptera</taxon>
        <taxon>Endopterygota</taxon>
        <taxon>Lepidoptera</taxon>
        <taxon>Glossata</taxon>
        <taxon>Ditrysia</taxon>
        <taxon>Tineoidea</taxon>
        <taxon>Psychidae</taxon>
        <taxon>Oiketicinae</taxon>
        <taxon>Eumeta</taxon>
    </lineage>
</organism>
<dbReference type="GO" id="GO:0042826">
    <property type="term" value="F:histone deacetylase binding"/>
    <property type="evidence" value="ECO:0007669"/>
    <property type="project" value="TreeGrafter"/>
</dbReference>
<dbReference type="Gene3D" id="1.25.40.10">
    <property type="entry name" value="Tetratricopeptide repeat domain"/>
    <property type="match status" value="1"/>
</dbReference>
<dbReference type="AlphaFoldDB" id="A0A4C1UPF7"/>
<dbReference type="GO" id="GO:0005634">
    <property type="term" value="C:nucleus"/>
    <property type="evidence" value="ECO:0007669"/>
    <property type="project" value="TreeGrafter"/>
</dbReference>
<dbReference type="Pfam" id="PF00856">
    <property type="entry name" value="SET"/>
    <property type="match status" value="1"/>
</dbReference>
<dbReference type="STRING" id="151549.A0A4C1UPF7"/>
<reference evidence="5 6" key="1">
    <citation type="journal article" date="2019" name="Commun. Biol.">
        <title>The bagworm genome reveals a unique fibroin gene that provides high tensile strength.</title>
        <authorList>
            <person name="Kono N."/>
            <person name="Nakamura H."/>
            <person name="Ohtoshi R."/>
            <person name="Tomita M."/>
            <person name="Numata K."/>
            <person name="Arakawa K."/>
        </authorList>
    </citation>
    <scope>NUCLEOTIDE SEQUENCE [LARGE SCALE GENOMIC DNA]</scope>
</reference>
<evidence type="ECO:0000256" key="2">
    <source>
        <dbReference type="ARBA" id="ARBA00022679"/>
    </source>
</evidence>
<accession>A0A4C1UPF7</accession>
<dbReference type="InterPro" id="IPR001214">
    <property type="entry name" value="SET_dom"/>
</dbReference>
<dbReference type="InterPro" id="IPR011990">
    <property type="entry name" value="TPR-like_helical_dom_sf"/>
</dbReference>
<dbReference type="EMBL" id="BGZK01000199">
    <property type="protein sequence ID" value="GBP27836.1"/>
    <property type="molecule type" value="Genomic_DNA"/>
</dbReference>
<dbReference type="GO" id="GO:0008170">
    <property type="term" value="F:N-methyltransferase activity"/>
    <property type="evidence" value="ECO:0007669"/>
    <property type="project" value="UniProtKB-ARBA"/>
</dbReference>
<dbReference type="GO" id="GO:0005737">
    <property type="term" value="C:cytoplasm"/>
    <property type="evidence" value="ECO:0007669"/>
    <property type="project" value="TreeGrafter"/>
</dbReference>
<keyword evidence="2" id="KW-0808">Transferase</keyword>
<dbReference type="InterPro" id="IPR052097">
    <property type="entry name" value="SET-MYND_domain_protein"/>
</dbReference>
<keyword evidence="6" id="KW-1185">Reference proteome</keyword>
<dbReference type="Gene3D" id="6.10.140.2220">
    <property type="match status" value="1"/>
</dbReference>
<dbReference type="Proteomes" id="UP000299102">
    <property type="component" value="Unassembled WGS sequence"/>
</dbReference>
<dbReference type="CDD" id="cd10536">
    <property type="entry name" value="SET_SMYD4"/>
    <property type="match status" value="1"/>
</dbReference>
<dbReference type="OrthoDB" id="1028014at2759"/>
<evidence type="ECO:0000313" key="5">
    <source>
        <dbReference type="EMBL" id="GBP27836.1"/>
    </source>
</evidence>
<dbReference type="GO" id="GO:0008757">
    <property type="term" value="F:S-adenosylmethionine-dependent methyltransferase activity"/>
    <property type="evidence" value="ECO:0007669"/>
    <property type="project" value="UniProtKB-ARBA"/>
</dbReference>
<protein>
    <submittedName>
        <fullName evidence="5">SET and MYND domain-containing protein 4</fullName>
    </submittedName>
</protein>
<evidence type="ECO:0000256" key="1">
    <source>
        <dbReference type="ARBA" id="ARBA00022603"/>
    </source>
</evidence>
<dbReference type="Gene3D" id="2.170.270.10">
    <property type="entry name" value="SET domain"/>
    <property type="match status" value="1"/>
</dbReference>
<keyword evidence="1" id="KW-0489">Methyltransferase</keyword>
<gene>
    <name evidence="5" type="primary">SMYD4</name>
    <name evidence="5" type="ORF">EVAR_94240_1</name>
</gene>
<name>A0A4C1UPF7_EUMVA</name>
<evidence type="ECO:0000313" key="6">
    <source>
        <dbReference type="Proteomes" id="UP000299102"/>
    </source>
</evidence>
<dbReference type="Gene3D" id="1.10.220.160">
    <property type="match status" value="1"/>
</dbReference>
<dbReference type="SUPFAM" id="SSF82199">
    <property type="entry name" value="SET domain"/>
    <property type="match status" value="1"/>
</dbReference>
<evidence type="ECO:0000256" key="3">
    <source>
        <dbReference type="ARBA" id="ARBA00022691"/>
    </source>
</evidence>
<dbReference type="PANTHER" id="PTHR46165">
    <property type="entry name" value="SET AND MYND DOMAIN-CONTAINING PROTEIN 4"/>
    <property type="match status" value="1"/>
</dbReference>
<dbReference type="SUPFAM" id="SSF144232">
    <property type="entry name" value="HIT/MYND zinc finger-like"/>
    <property type="match status" value="1"/>
</dbReference>
<comment type="caution">
    <text evidence="5">The sequence shown here is derived from an EMBL/GenBank/DDBJ whole genome shotgun (WGS) entry which is preliminary data.</text>
</comment>
<keyword evidence="3" id="KW-0949">S-adenosyl-L-methionine</keyword>